<comment type="caution">
    <text evidence="1">The sequence shown here is derived from an EMBL/GenBank/DDBJ whole genome shotgun (WGS) entry which is preliminary data.</text>
</comment>
<dbReference type="Proteomes" id="UP000309848">
    <property type="component" value="Unassembled WGS sequence"/>
</dbReference>
<protein>
    <recommendedName>
        <fullName evidence="3">Homogentisate 1,2-dioxygenase</fullName>
    </recommendedName>
</protein>
<name>A0A4S1WGD8_9SPHN</name>
<proteinExistence type="predicted"/>
<accession>A0A4S1WGD8</accession>
<organism evidence="1 2">
    <name type="scientific">Sphingomonas naasensis</name>
    <dbReference type="NCBI Taxonomy" id="1344951"/>
    <lineage>
        <taxon>Bacteria</taxon>
        <taxon>Pseudomonadati</taxon>
        <taxon>Pseudomonadota</taxon>
        <taxon>Alphaproteobacteria</taxon>
        <taxon>Sphingomonadales</taxon>
        <taxon>Sphingomonadaceae</taxon>
        <taxon>Sphingomonas</taxon>
    </lineage>
</organism>
<gene>
    <name evidence="1" type="ORF">E5A74_13960</name>
</gene>
<dbReference type="OrthoDB" id="7376020at2"/>
<sequence length="131" mass="14406">MLLTALALTIAVPQQCRAFDTRLPAPLAGWTRNGRDFDTGHAVTLNAGRDGIAATTVRIRKAGTFGIALDQPGWIDVAPMRGKPLESRAHGHGPECSTIRKIVRYQLRPGTYRVTVNKLKGTRARLMLVRY</sequence>
<evidence type="ECO:0000313" key="2">
    <source>
        <dbReference type="Proteomes" id="UP000309848"/>
    </source>
</evidence>
<evidence type="ECO:0008006" key="3">
    <source>
        <dbReference type="Google" id="ProtNLM"/>
    </source>
</evidence>
<dbReference type="RefSeq" id="WP_135985997.1">
    <property type="nucleotide sequence ID" value="NZ_JAASQM010000005.1"/>
</dbReference>
<dbReference type="AlphaFoldDB" id="A0A4S1WGD8"/>
<dbReference type="EMBL" id="SRXU01000006">
    <property type="protein sequence ID" value="TGX40610.1"/>
    <property type="molecule type" value="Genomic_DNA"/>
</dbReference>
<keyword evidence="2" id="KW-1185">Reference proteome</keyword>
<evidence type="ECO:0000313" key="1">
    <source>
        <dbReference type="EMBL" id="TGX40610.1"/>
    </source>
</evidence>
<reference evidence="1 2" key="1">
    <citation type="submission" date="2019-04" db="EMBL/GenBank/DDBJ databases">
        <title>Sphingomonas psychrotolerans sp. nov., isolated from soil in the Tianshan Mountains, Xinjiang, China.</title>
        <authorList>
            <person name="Luo Y."/>
            <person name="Sheng H."/>
        </authorList>
    </citation>
    <scope>NUCLEOTIDE SEQUENCE [LARGE SCALE GENOMIC DNA]</scope>
    <source>
        <strain evidence="1 2">KIS18-15</strain>
    </source>
</reference>